<proteinExistence type="predicted"/>
<organism evidence="2">
    <name type="scientific">marine metagenome</name>
    <dbReference type="NCBI Taxonomy" id="408172"/>
    <lineage>
        <taxon>unclassified sequences</taxon>
        <taxon>metagenomes</taxon>
        <taxon>ecological metagenomes</taxon>
    </lineage>
</organism>
<sequence>MTRVGFRDSFAAFGEHLHTFLIFAVLLNSALTIFLTRGKDDLKRCAFSKG</sequence>
<keyword evidence="1" id="KW-0472">Membrane</keyword>
<gene>
    <name evidence="2" type="ORF">METZ01_LOCUS106132</name>
</gene>
<accession>A0A381WM58</accession>
<reference evidence="2" key="1">
    <citation type="submission" date="2018-05" db="EMBL/GenBank/DDBJ databases">
        <authorList>
            <person name="Lanie J.A."/>
            <person name="Ng W.-L."/>
            <person name="Kazmierczak K.M."/>
            <person name="Andrzejewski T.M."/>
            <person name="Davidsen T.M."/>
            <person name="Wayne K.J."/>
            <person name="Tettelin H."/>
            <person name="Glass J.I."/>
            <person name="Rusch D."/>
            <person name="Podicherti R."/>
            <person name="Tsui H.-C.T."/>
            <person name="Winkler M.E."/>
        </authorList>
    </citation>
    <scope>NUCLEOTIDE SEQUENCE</scope>
</reference>
<dbReference type="EMBL" id="UINC01012167">
    <property type="protein sequence ID" value="SVA53278.1"/>
    <property type="molecule type" value="Genomic_DNA"/>
</dbReference>
<name>A0A381WM58_9ZZZZ</name>
<evidence type="ECO:0000313" key="2">
    <source>
        <dbReference type="EMBL" id="SVA53278.1"/>
    </source>
</evidence>
<keyword evidence="1" id="KW-0812">Transmembrane</keyword>
<feature type="transmembrane region" description="Helical" evidence="1">
    <location>
        <begin position="16"/>
        <end position="35"/>
    </location>
</feature>
<keyword evidence="1" id="KW-1133">Transmembrane helix</keyword>
<evidence type="ECO:0000256" key="1">
    <source>
        <dbReference type="SAM" id="Phobius"/>
    </source>
</evidence>
<dbReference type="AlphaFoldDB" id="A0A381WM58"/>
<protein>
    <submittedName>
        <fullName evidence="2">Uncharacterized protein</fullName>
    </submittedName>
</protein>